<keyword evidence="5" id="KW-1185">Reference proteome</keyword>
<dbReference type="EMBL" id="CP015958">
    <property type="protein sequence ID" value="QLB62262.1"/>
    <property type="molecule type" value="Genomic_DNA"/>
</dbReference>
<organism evidence="3 4">
    <name type="scientific">Paraburkholderia caribensis</name>
    <dbReference type="NCBI Taxonomy" id="75105"/>
    <lineage>
        <taxon>Bacteria</taxon>
        <taxon>Pseudomonadati</taxon>
        <taxon>Pseudomonadota</taxon>
        <taxon>Betaproteobacteria</taxon>
        <taxon>Burkholderiales</taxon>
        <taxon>Burkholderiaceae</taxon>
        <taxon>Paraburkholderia</taxon>
    </lineage>
</organism>
<sequence>MQPLRIKEAIKYSGVKHIAIIDDVFDAPQLGPDDFGPVLDFLQNDDSDQIRIAAKIEESTWQGALESIGSGEYDADDVVDCIKALYDAYVEQFDPKFDPGAKFSTIKADNLKNVRPIISFLQGCGPDISISKFGKNVGEVRIPDGELVVFVDLFLDDKIGANQEPSNTVAASAVMDSIKRIQPLMERNPSVVLMSSHQGRREADEYRKKIQGGRVFASRFAFVEKKQVSQNGTQFVFEDEALFALLDVFDSYKFGRGLHAALDAWTASAEKAIKQMRDEIEALELRDISYLVRFRLAEEGQSLTEYLEWLLSECLVDAIGKKLDETGQSAELAHLLKEEATKIGGAFDGPTENVARLYHRVRVEDSRRIAREQFRLGDLYIRRRKDALEQLVAVMNPDCDLVTRDNKTRNAKSLLTLKGTLQQFDEPKTSVGDFIMIKGKPHNIAWNYDDIQTLPFTENMAKPGQTGGDYEYVGALRPLYAQEIQGRLLNHLGRVGVAVPPALAFGVSLIARYRTKGGGVQTMDLGDPGETQCYYVPPRQSGQTGKAVFTRKFIKNFCAAVANIDGAVIHEDDQKIFTSLKGAKIREKLAESTHGGISLEGQICNGVVLTGKPEYKPSGASKPLCWITLELPDTDVVADSEAIRVPEANGAVASTASQVSAFPMEKPSEAVASPLAATSGEVISPESKPLTGDAAPPNTLAGV</sequence>
<dbReference type="RefSeq" id="WP_107200711.1">
    <property type="nucleotide sequence ID" value="NZ_CP015958.1"/>
</dbReference>
<dbReference type="Proteomes" id="UP001462961">
    <property type="component" value="Unassembled WGS sequence"/>
</dbReference>
<evidence type="ECO:0000313" key="4">
    <source>
        <dbReference type="Proteomes" id="UP000509548"/>
    </source>
</evidence>
<evidence type="ECO:0000313" key="5">
    <source>
        <dbReference type="Proteomes" id="UP001462961"/>
    </source>
</evidence>
<reference evidence="2 5" key="3">
    <citation type="submission" date="2024-01" db="EMBL/GenBank/DDBJ databases">
        <title>The diversity of rhizobia nodulating Mimosa spp. in eleven states of Brazil covering several biomes is determined by host plant, location, and edaphic factors.</title>
        <authorList>
            <person name="Rouws L."/>
            <person name="Barauna A."/>
            <person name="Beukes C."/>
            <person name="De Faria S.M."/>
            <person name="Gross E."/>
            <person name="Dos Reis Junior F.B."/>
            <person name="Simon M."/>
            <person name="Maluk M."/>
            <person name="Odee D.W."/>
            <person name="Kenicer G."/>
            <person name="Young J.P.W."/>
            <person name="Reis V.M."/>
            <person name="Zilli J."/>
            <person name="James E.K."/>
        </authorList>
    </citation>
    <scope>NUCLEOTIDE SEQUENCE [LARGE SCALE GENOMIC DNA]</scope>
    <source>
        <strain evidence="2 5">JHI1651</strain>
    </source>
</reference>
<dbReference type="AlphaFoldDB" id="A0A9Q6RZY6"/>
<evidence type="ECO:0000313" key="3">
    <source>
        <dbReference type="EMBL" id="QLB62262.1"/>
    </source>
</evidence>
<evidence type="ECO:0000313" key="2">
    <source>
        <dbReference type="EMBL" id="MEO1752485.1"/>
    </source>
</evidence>
<evidence type="ECO:0000256" key="1">
    <source>
        <dbReference type="SAM" id="MobiDB-lite"/>
    </source>
</evidence>
<accession>A0A9Q6RZY6</accession>
<reference evidence="3 4" key="1">
    <citation type="journal article" date="2014" name="Genome Announc.">
        <title>Draft Genome Sequence of the Haloacid-Degrading Burkholderia caribensis Strain MBA4.</title>
        <authorList>
            <person name="Pan Y."/>
            <person name="Kong K.F."/>
            <person name="Tsang J.S."/>
        </authorList>
    </citation>
    <scope>NUCLEOTIDE SEQUENCE [LARGE SCALE GENOMIC DNA]</scope>
    <source>
        <strain evidence="3 4">852011</strain>
    </source>
</reference>
<name>A0A9Q6RZY6_9BURK</name>
<gene>
    <name evidence="3" type="ORF">A9O66_07635</name>
    <name evidence="2" type="ORF">VOI32_00885</name>
</gene>
<dbReference type="EMBL" id="JAYLVJ010000001">
    <property type="protein sequence ID" value="MEO1752485.1"/>
    <property type="molecule type" value="Genomic_DNA"/>
</dbReference>
<reference evidence="3" key="2">
    <citation type="submission" date="2016-06" db="EMBL/GenBank/DDBJ databases">
        <authorList>
            <person name="Huang P."/>
            <person name="Jiang X."/>
            <person name="Liu X."/>
        </authorList>
    </citation>
    <scope>NUCLEOTIDE SEQUENCE</scope>
    <source>
        <strain evidence="3">852011</strain>
    </source>
</reference>
<protein>
    <submittedName>
        <fullName evidence="3">Uncharacterized protein</fullName>
    </submittedName>
</protein>
<feature type="region of interest" description="Disordered" evidence="1">
    <location>
        <begin position="676"/>
        <end position="703"/>
    </location>
</feature>
<proteinExistence type="predicted"/>
<dbReference type="Proteomes" id="UP000509548">
    <property type="component" value="Chromosome 1"/>
</dbReference>